<comment type="similarity">
    <text evidence="1">Belongs to the prefoldin subunit alpha family.</text>
</comment>
<feature type="domain" description="DUF3835" evidence="3">
    <location>
        <begin position="808"/>
        <end position="909"/>
    </location>
</feature>
<dbReference type="GO" id="GO:0051082">
    <property type="term" value="F:unfolded protein binding"/>
    <property type="evidence" value="ECO:0007669"/>
    <property type="project" value="InterPro"/>
</dbReference>
<evidence type="ECO:0000256" key="2">
    <source>
        <dbReference type="SAM" id="MobiDB-lite"/>
    </source>
</evidence>
<dbReference type="Gene3D" id="1.10.287.370">
    <property type="match status" value="1"/>
</dbReference>
<comment type="caution">
    <text evidence="4">The sequence shown here is derived from an EMBL/GenBank/DDBJ whole genome shotgun (WGS) entry which is preliminary data.</text>
</comment>
<keyword evidence="5" id="KW-1185">Reference proteome</keyword>
<name>A0AAV5RQX7_MAUHU</name>
<dbReference type="InterPro" id="IPR011599">
    <property type="entry name" value="PFD_alpha_archaea"/>
</dbReference>
<dbReference type="GO" id="GO:0006457">
    <property type="term" value="P:protein folding"/>
    <property type="evidence" value="ECO:0007669"/>
    <property type="project" value="InterPro"/>
</dbReference>
<organism evidence="4 5">
    <name type="scientific">Maudiozyma humilis</name>
    <name type="common">Sour dough yeast</name>
    <name type="synonym">Kazachstania humilis</name>
    <dbReference type="NCBI Taxonomy" id="51915"/>
    <lineage>
        <taxon>Eukaryota</taxon>
        <taxon>Fungi</taxon>
        <taxon>Dikarya</taxon>
        <taxon>Ascomycota</taxon>
        <taxon>Saccharomycotina</taxon>
        <taxon>Saccharomycetes</taxon>
        <taxon>Saccharomycetales</taxon>
        <taxon>Saccharomycetaceae</taxon>
        <taxon>Maudiozyma</taxon>
    </lineage>
</organism>
<dbReference type="PANTHER" id="PTHR12674:SF2">
    <property type="entry name" value="PREFOLDIN SUBUNIT 5"/>
    <property type="match status" value="1"/>
</dbReference>
<sequence length="923" mass="102303">MQSEYETLASTVKKTLANFQSKKDFLVEQQHYYAVIRDKLTALQSKGKGSGDEDDSEKGEIFGDIIISANKVFLNLGYEYYVEKSAEEALDFVLDKLQLMDDAMVQFDAKIDEANNTLRNLKAMVEHAPQGSVVPTKPTEKAAHPGNDDYADDSLPTMEIREELDEEGNVVSGSVVPAATEKDRKQIEDLLENKIAPKVQAGVPSKSEVPAKGNEKFDASFEQSLKKNVQKIEEVSGEAPDVNDETAKNGARKVDTSTLYTFDDLVAQMDMIDAEEDEEEFDPEEAGYDYDSYKGIDSQGYIEDEDEEYDFSDDDIGYQKMPGHSSLMDQISKLRAARGQQYPAEEQPDESAVAAGIVERVDDAVTETITEKAPSIESGASTSAPEKSILKKEKSTKPKKSVGFAASLDVHEVESFKEETKKQTFNFPRRGGDLYSMVQDMMTDDTNNPKLHEFDSDLFASLIGAKTSEELHDKYQVESGENGMGEDDEEQKSEVRKPRVSRFKKEKQSRTNVNASSTKIEESSASSPVVAEKIVEKTAEPSRAVSDLIVERDVVADEPVKESEQPVKVVADVIVEREVVDEEVPAALKKRVSKFAQRKAKPPQNTTSVTSDIVERDVVDEPSQTKTPSRFKKSMGSLSKPRPRRKTQKPFPKELMDDSSDDEEGQTPTKPAQQPEPPKIEELGDVETDQAEPKSSENTEAIPKEIQAAIAEAGKTEESVRVANVDYSALVDNMDDMVQAYSLGAYDDDLEEHPGTVVEHVEDFAAYNHQVNELRDDILEFKRNNPMVPIDGQGADDDNDDDDDTPGVMTDVVEKDIPADYRDIEEGYEGNLGLLPDNLAQAVNEEYRSLRTKMVGMMRDMSLNENKVLPADATPATPATIAPQAADPSIEPLDAEGNPVRVSRFKSQRRNLYPQQSHVAESG</sequence>
<feature type="compositionally biased region" description="Low complexity" evidence="2">
    <location>
        <begin position="515"/>
        <end position="531"/>
    </location>
</feature>
<dbReference type="InterPro" id="IPR024325">
    <property type="entry name" value="DUF3835"/>
</dbReference>
<dbReference type="AlphaFoldDB" id="A0AAV5RQX7"/>
<feature type="region of interest" description="Disordered" evidence="2">
    <location>
        <begin position="275"/>
        <end position="296"/>
    </location>
</feature>
<dbReference type="Proteomes" id="UP001377567">
    <property type="component" value="Unassembled WGS sequence"/>
</dbReference>
<protein>
    <submittedName>
        <fullName evidence="4">Bud27 protein</fullName>
    </submittedName>
</protein>
<evidence type="ECO:0000313" key="5">
    <source>
        <dbReference type="Proteomes" id="UP001377567"/>
    </source>
</evidence>
<dbReference type="GO" id="GO:0005737">
    <property type="term" value="C:cytoplasm"/>
    <property type="evidence" value="ECO:0007669"/>
    <property type="project" value="TreeGrafter"/>
</dbReference>
<feature type="region of interest" description="Disordered" evidence="2">
    <location>
        <begin position="592"/>
        <end position="703"/>
    </location>
</feature>
<feature type="compositionally biased region" description="Basic residues" evidence="2">
    <location>
        <begin position="592"/>
        <end position="601"/>
    </location>
</feature>
<feature type="region of interest" description="Disordered" evidence="2">
    <location>
        <begin position="871"/>
        <end position="923"/>
    </location>
</feature>
<feature type="region of interest" description="Disordered" evidence="2">
    <location>
        <begin position="131"/>
        <end position="153"/>
    </location>
</feature>
<dbReference type="Pfam" id="PF12927">
    <property type="entry name" value="DUF3835"/>
    <property type="match status" value="1"/>
</dbReference>
<proteinExistence type="inferred from homology"/>
<dbReference type="GO" id="GO:1990115">
    <property type="term" value="P:RNA polymerase III assembly"/>
    <property type="evidence" value="ECO:0007669"/>
    <property type="project" value="TreeGrafter"/>
</dbReference>
<dbReference type="SUPFAM" id="SSF46579">
    <property type="entry name" value="Prefoldin"/>
    <property type="match status" value="1"/>
</dbReference>
<dbReference type="GO" id="GO:1990113">
    <property type="term" value="P:RNA polymerase I assembly"/>
    <property type="evidence" value="ECO:0007669"/>
    <property type="project" value="TreeGrafter"/>
</dbReference>
<feature type="compositionally biased region" description="Basic and acidic residues" evidence="2">
    <location>
        <begin position="138"/>
        <end position="147"/>
    </location>
</feature>
<accession>A0AAV5RQX7</accession>
<reference evidence="4 5" key="1">
    <citation type="journal article" date="2023" name="Elife">
        <title>Identification of key yeast species and microbe-microbe interactions impacting larval growth of Drosophila in the wild.</title>
        <authorList>
            <person name="Mure A."/>
            <person name="Sugiura Y."/>
            <person name="Maeda R."/>
            <person name="Honda K."/>
            <person name="Sakurai N."/>
            <person name="Takahashi Y."/>
            <person name="Watada M."/>
            <person name="Katoh T."/>
            <person name="Gotoh A."/>
            <person name="Gotoh Y."/>
            <person name="Taniguchi I."/>
            <person name="Nakamura K."/>
            <person name="Hayashi T."/>
            <person name="Katayama T."/>
            <person name="Uemura T."/>
            <person name="Hattori Y."/>
        </authorList>
    </citation>
    <scope>NUCLEOTIDE SEQUENCE [LARGE SCALE GENOMIC DNA]</scope>
    <source>
        <strain evidence="4 5">KH-74</strain>
    </source>
</reference>
<dbReference type="Pfam" id="PF02996">
    <property type="entry name" value="Prefoldin"/>
    <property type="match status" value="1"/>
</dbReference>
<feature type="region of interest" description="Disordered" evidence="2">
    <location>
        <begin position="370"/>
        <end position="399"/>
    </location>
</feature>
<dbReference type="GO" id="GO:0016272">
    <property type="term" value="C:prefoldin complex"/>
    <property type="evidence" value="ECO:0007669"/>
    <property type="project" value="InterPro"/>
</dbReference>
<dbReference type="InterPro" id="IPR009053">
    <property type="entry name" value="Prefoldin"/>
</dbReference>
<dbReference type="PANTHER" id="PTHR12674">
    <property type="entry name" value="PREFOLDIN SUBUNIT 5"/>
    <property type="match status" value="1"/>
</dbReference>
<feature type="region of interest" description="Disordered" evidence="2">
    <location>
        <begin position="471"/>
        <end position="531"/>
    </location>
</feature>
<dbReference type="EMBL" id="BTGD01000001">
    <property type="protein sequence ID" value="GMM53934.1"/>
    <property type="molecule type" value="Genomic_DNA"/>
</dbReference>
<feature type="compositionally biased region" description="Low complexity" evidence="2">
    <location>
        <begin position="871"/>
        <end position="888"/>
    </location>
</feature>
<evidence type="ECO:0000259" key="3">
    <source>
        <dbReference type="Pfam" id="PF12927"/>
    </source>
</evidence>
<feature type="compositionally biased region" description="Acidic residues" evidence="2">
    <location>
        <begin position="275"/>
        <end position="288"/>
    </location>
</feature>
<evidence type="ECO:0000256" key="1">
    <source>
        <dbReference type="ARBA" id="ARBA00010048"/>
    </source>
</evidence>
<dbReference type="InterPro" id="IPR004127">
    <property type="entry name" value="Prefoldin_subunit_alpha"/>
</dbReference>
<dbReference type="GO" id="GO:1990114">
    <property type="term" value="P:RNA polymerase II core complex assembly"/>
    <property type="evidence" value="ECO:0007669"/>
    <property type="project" value="TreeGrafter"/>
</dbReference>
<evidence type="ECO:0000313" key="4">
    <source>
        <dbReference type="EMBL" id="GMM53934.1"/>
    </source>
</evidence>
<feature type="compositionally biased region" description="Polar residues" evidence="2">
    <location>
        <begin position="913"/>
        <end position="923"/>
    </location>
</feature>
<feature type="compositionally biased region" description="Basic residues" evidence="2">
    <location>
        <begin position="498"/>
        <end position="507"/>
    </location>
</feature>
<gene>
    <name evidence="4" type="ORF">DAKH74_005500</name>
</gene>